<protein>
    <submittedName>
        <fullName evidence="2">Class I SAM-dependent methyltransferase</fullName>
    </submittedName>
</protein>
<keyword evidence="2" id="KW-0489">Methyltransferase</keyword>
<dbReference type="EMBL" id="JAHESD010000045">
    <property type="protein sequence ID" value="MBT1705045.1"/>
    <property type="molecule type" value="Genomic_DNA"/>
</dbReference>
<proteinExistence type="predicted"/>
<evidence type="ECO:0000313" key="2">
    <source>
        <dbReference type="EMBL" id="MBT1705045.1"/>
    </source>
</evidence>
<dbReference type="SUPFAM" id="SSF53335">
    <property type="entry name" value="S-adenosyl-L-methionine-dependent methyltransferases"/>
    <property type="match status" value="1"/>
</dbReference>
<keyword evidence="3" id="KW-1185">Reference proteome</keyword>
<accession>A0ABS5VUE4</accession>
<dbReference type="Proteomes" id="UP000772618">
    <property type="component" value="Unassembled WGS sequence"/>
</dbReference>
<feature type="domain" description="Methyltransferase type 12" evidence="1">
    <location>
        <begin position="25"/>
        <end position="116"/>
    </location>
</feature>
<dbReference type="Pfam" id="PF08242">
    <property type="entry name" value="Methyltransf_12"/>
    <property type="match status" value="1"/>
</dbReference>
<dbReference type="GO" id="GO:0008168">
    <property type="term" value="F:methyltransferase activity"/>
    <property type="evidence" value="ECO:0007669"/>
    <property type="project" value="UniProtKB-KW"/>
</dbReference>
<reference evidence="2 3" key="1">
    <citation type="submission" date="2021-05" db="EMBL/GenBank/DDBJ databases">
        <title>A Polyphasic approach of four new species of the genus Ohtaekwangia: Ohtaekwangia histidinii sp. nov., Ohtaekwangia cretensis sp. nov., Ohtaekwangia indiensis sp. nov., Ohtaekwangia reichenbachii sp. nov. from diverse environment.</title>
        <authorList>
            <person name="Octaviana S."/>
        </authorList>
    </citation>
    <scope>NUCLEOTIDE SEQUENCE [LARGE SCALE GENOMIC DNA]</scope>
    <source>
        <strain evidence="2 3">PWU20</strain>
    </source>
</reference>
<dbReference type="Gene3D" id="3.40.50.150">
    <property type="entry name" value="Vaccinia Virus protein VP39"/>
    <property type="match status" value="1"/>
</dbReference>
<dbReference type="CDD" id="cd02440">
    <property type="entry name" value="AdoMet_MTases"/>
    <property type="match status" value="1"/>
</dbReference>
<organism evidence="2 3">
    <name type="scientific">Chryseosolibacter indicus</name>
    <dbReference type="NCBI Taxonomy" id="2782351"/>
    <lineage>
        <taxon>Bacteria</taxon>
        <taxon>Pseudomonadati</taxon>
        <taxon>Bacteroidota</taxon>
        <taxon>Cytophagia</taxon>
        <taxon>Cytophagales</taxon>
        <taxon>Chryseotaleaceae</taxon>
        <taxon>Chryseosolibacter</taxon>
    </lineage>
</organism>
<keyword evidence="2" id="KW-0808">Transferase</keyword>
<dbReference type="InterPro" id="IPR029063">
    <property type="entry name" value="SAM-dependent_MTases_sf"/>
</dbReference>
<evidence type="ECO:0000313" key="3">
    <source>
        <dbReference type="Proteomes" id="UP000772618"/>
    </source>
</evidence>
<name>A0ABS5VUE4_9BACT</name>
<sequence length="173" mass="19144">MELDIAINLIRSGVEDLGGPQVWSDLGAGRGLFTQALSTLLPVQSSIYAIDKEETALAHIHVKAGITLHKLRLNFIHDDLPDLKLDGAILANSLHYVKDKHSFLAKLGNSLKADARIILVEYDTDVPNQWVPYPLSFTSATKLFSQKGYKSIQKIGETISVYQRANIYASLVR</sequence>
<evidence type="ECO:0000259" key="1">
    <source>
        <dbReference type="Pfam" id="PF08242"/>
    </source>
</evidence>
<gene>
    <name evidence="2" type="ORF">KK060_17260</name>
</gene>
<dbReference type="RefSeq" id="WP_254155002.1">
    <property type="nucleotide sequence ID" value="NZ_JAHESD010000045.1"/>
</dbReference>
<dbReference type="GO" id="GO:0032259">
    <property type="term" value="P:methylation"/>
    <property type="evidence" value="ECO:0007669"/>
    <property type="project" value="UniProtKB-KW"/>
</dbReference>
<comment type="caution">
    <text evidence="2">The sequence shown here is derived from an EMBL/GenBank/DDBJ whole genome shotgun (WGS) entry which is preliminary data.</text>
</comment>
<dbReference type="InterPro" id="IPR013217">
    <property type="entry name" value="Methyltransf_12"/>
</dbReference>